<feature type="transmembrane region" description="Helical" evidence="12">
    <location>
        <begin position="12"/>
        <end position="36"/>
    </location>
</feature>
<keyword evidence="3" id="KW-0813">Transport</keyword>
<dbReference type="AlphaFoldDB" id="A0A4V2Q8N9"/>
<dbReference type="Proteomes" id="UP000295063">
    <property type="component" value="Unassembled WGS sequence"/>
</dbReference>
<keyword evidence="11 12" id="KW-0472">Membrane</keyword>
<keyword evidence="4" id="KW-1003">Cell membrane</keyword>
<evidence type="ECO:0000313" key="14">
    <source>
        <dbReference type="EMBL" id="TCL37372.1"/>
    </source>
</evidence>
<reference evidence="14 15" key="1">
    <citation type="submission" date="2019-03" db="EMBL/GenBank/DDBJ databases">
        <title>Genomic Encyclopedia of Type Strains, Phase IV (KMG-IV): sequencing the most valuable type-strain genomes for metagenomic binning, comparative biology and taxonomic classification.</title>
        <authorList>
            <person name="Goeker M."/>
        </authorList>
    </citation>
    <scope>NUCLEOTIDE SEQUENCE [LARGE SCALE GENOMIC DNA]</scope>
    <source>
        <strain evidence="14 15">DSM 15969</strain>
    </source>
</reference>
<keyword evidence="7" id="KW-0479">Metal-binding</keyword>
<dbReference type="OrthoDB" id="9782159at2"/>
<keyword evidence="8" id="KW-0249">Electron transport</keyword>
<organism evidence="14 15">
    <name type="scientific">Anaerospora hongkongensis</name>
    <dbReference type="NCBI Taxonomy" id="244830"/>
    <lineage>
        <taxon>Bacteria</taxon>
        <taxon>Bacillati</taxon>
        <taxon>Bacillota</taxon>
        <taxon>Negativicutes</taxon>
        <taxon>Selenomonadales</taxon>
        <taxon>Sporomusaceae</taxon>
        <taxon>Anaerospora</taxon>
    </lineage>
</organism>
<dbReference type="PANTHER" id="PTHR30333">
    <property type="entry name" value="CYTOCHROME C-TYPE PROTEIN"/>
    <property type="match status" value="1"/>
</dbReference>
<dbReference type="InterPro" id="IPR036280">
    <property type="entry name" value="Multihaem_cyt_sf"/>
</dbReference>
<evidence type="ECO:0000256" key="4">
    <source>
        <dbReference type="ARBA" id="ARBA00022475"/>
    </source>
</evidence>
<dbReference type="GO" id="GO:0009055">
    <property type="term" value="F:electron transfer activity"/>
    <property type="evidence" value="ECO:0007669"/>
    <property type="project" value="TreeGrafter"/>
</dbReference>
<dbReference type="GO" id="GO:0005886">
    <property type="term" value="C:plasma membrane"/>
    <property type="evidence" value="ECO:0007669"/>
    <property type="project" value="UniProtKB-SubCell"/>
</dbReference>
<evidence type="ECO:0000256" key="11">
    <source>
        <dbReference type="ARBA" id="ARBA00023136"/>
    </source>
</evidence>
<keyword evidence="5" id="KW-0349">Heme</keyword>
<dbReference type="InterPro" id="IPR005126">
    <property type="entry name" value="NapC/NirT_cyt_c_N"/>
</dbReference>
<evidence type="ECO:0000256" key="9">
    <source>
        <dbReference type="ARBA" id="ARBA00022989"/>
    </source>
</evidence>
<keyword evidence="9 12" id="KW-1133">Transmembrane helix</keyword>
<accession>A0A4V2Q8N9</accession>
<evidence type="ECO:0000313" key="15">
    <source>
        <dbReference type="Proteomes" id="UP000295063"/>
    </source>
</evidence>
<evidence type="ECO:0000256" key="5">
    <source>
        <dbReference type="ARBA" id="ARBA00022617"/>
    </source>
</evidence>
<evidence type="ECO:0000256" key="1">
    <source>
        <dbReference type="ARBA" id="ARBA00004236"/>
    </source>
</evidence>
<sequence>MDTGQYVNHNALKLMLIGCAVAVAGMLFAGFGYAYAETPRFCGTCHSMEQAYNTWHASNHKQLACSECHLPNGNIAVKLVAKAQTGINDVYHEVLRNYPATIQVTATGKGYIADNCLRCHQSTVEKTGMGAGGQDCTKCHRSLVHDRNKSKGGIKVE</sequence>
<evidence type="ECO:0000256" key="6">
    <source>
        <dbReference type="ARBA" id="ARBA00022692"/>
    </source>
</evidence>
<feature type="domain" description="NapC/NirT cytochrome c N-terminal" evidence="13">
    <location>
        <begin position="11"/>
        <end position="145"/>
    </location>
</feature>
<keyword evidence="15" id="KW-1185">Reference proteome</keyword>
<comment type="similarity">
    <text evidence="2">Belongs to the NapC/NirT/NrfH family.</text>
</comment>
<keyword evidence="10" id="KW-0408">Iron</keyword>
<dbReference type="GO" id="GO:0046872">
    <property type="term" value="F:metal ion binding"/>
    <property type="evidence" value="ECO:0007669"/>
    <property type="project" value="UniProtKB-KW"/>
</dbReference>
<evidence type="ECO:0000256" key="3">
    <source>
        <dbReference type="ARBA" id="ARBA00022448"/>
    </source>
</evidence>
<evidence type="ECO:0000256" key="7">
    <source>
        <dbReference type="ARBA" id="ARBA00022723"/>
    </source>
</evidence>
<dbReference type="RefSeq" id="WP_132079851.1">
    <property type="nucleotide sequence ID" value="NZ_SLUI01000006.1"/>
</dbReference>
<protein>
    <submittedName>
        <fullName evidence="14">Cytochrome c nitrite reductase small subunit</fullName>
    </submittedName>
</protein>
<dbReference type="Gene3D" id="1.10.3820.10">
    <property type="entry name" value="Di-heme elbow motif domain"/>
    <property type="match status" value="1"/>
</dbReference>
<dbReference type="InterPro" id="IPR051174">
    <property type="entry name" value="Cytochrome_c-type_ET"/>
</dbReference>
<dbReference type="Pfam" id="PF03264">
    <property type="entry name" value="Cytochrom_NNT"/>
    <property type="match status" value="1"/>
</dbReference>
<gene>
    <name evidence="14" type="ORF">EV210_106241</name>
</gene>
<evidence type="ECO:0000256" key="10">
    <source>
        <dbReference type="ARBA" id="ARBA00023004"/>
    </source>
</evidence>
<dbReference type="InterPro" id="IPR038266">
    <property type="entry name" value="NapC/NirT_cytc_sf"/>
</dbReference>
<evidence type="ECO:0000256" key="12">
    <source>
        <dbReference type="SAM" id="Phobius"/>
    </source>
</evidence>
<evidence type="ECO:0000256" key="2">
    <source>
        <dbReference type="ARBA" id="ARBA00007395"/>
    </source>
</evidence>
<dbReference type="EMBL" id="SLUI01000006">
    <property type="protein sequence ID" value="TCL37372.1"/>
    <property type="molecule type" value="Genomic_DNA"/>
</dbReference>
<dbReference type="GO" id="GO:0009061">
    <property type="term" value="P:anaerobic respiration"/>
    <property type="evidence" value="ECO:0007669"/>
    <property type="project" value="TreeGrafter"/>
</dbReference>
<evidence type="ECO:0000259" key="13">
    <source>
        <dbReference type="Pfam" id="PF03264"/>
    </source>
</evidence>
<keyword evidence="6 12" id="KW-0812">Transmembrane</keyword>
<comment type="subcellular location">
    <subcellularLocation>
        <location evidence="1">Cell membrane</location>
    </subcellularLocation>
</comment>
<name>A0A4V2Q8N9_9FIRM</name>
<proteinExistence type="inferred from homology"/>
<dbReference type="SUPFAM" id="SSF48695">
    <property type="entry name" value="Multiheme cytochromes"/>
    <property type="match status" value="1"/>
</dbReference>
<dbReference type="PANTHER" id="PTHR30333:SF1">
    <property type="entry name" value="CYTOCHROME C-TYPE PROTEIN NAPC"/>
    <property type="match status" value="1"/>
</dbReference>
<evidence type="ECO:0000256" key="8">
    <source>
        <dbReference type="ARBA" id="ARBA00022982"/>
    </source>
</evidence>
<comment type="caution">
    <text evidence="14">The sequence shown here is derived from an EMBL/GenBank/DDBJ whole genome shotgun (WGS) entry which is preliminary data.</text>
</comment>